<dbReference type="OrthoDB" id="8609993at2759"/>
<feature type="domain" description="Dep-1 first Fn3-like" evidence="2">
    <location>
        <begin position="42"/>
        <end position="79"/>
    </location>
</feature>
<gene>
    <name evidence="3" type="ORF">ANCCAN_20452</name>
</gene>
<accession>A0A368FSB4</accession>
<keyword evidence="4" id="KW-1185">Reference proteome</keyword>
<dbReference type="AlphaFoldDB" id="A0A368FSB4"/>
<sequence length="80" mass="8831">MVTARELLTLAFAIVFCCTAAQAVQDAPSKKSLGDEVDKSQFAVQKDTRLPHSQLTVELPRRHPSYDQFIAKVVDISPAM</sequence>
<organism evidence="3 4">
    <name type="scientific">Ancylostoma caninum</name>
    <name type="common">Dog hookworm</name>
    <dbReference type="NCBI Taxonomy" id="29170"/>
    <lineage>
        <taxon>Eukaryota</taxon>
        <taxon>Metazoa</taxon>
        <taxon>Ecdysozoa</taxon>
        <taxon>Nematoda</taxon>
        <taxon>Chromadorea</taxon>
        <taxon>Rhabditida</taxon>
        <taxon>Rhabditina</taxon>
        <taxon>Rhabditomorpha</taxon>
        <taxon>Strongyloidea</taxon>
        <taxon>Ancylostomatidae</taxon>
        <taxon>Ancylostomatinae</taxon>
        <taxon>Ancylostoma</taxon>
    </lineage>
</organism>
<evidence type="ECO:0000313" key="4">
    <source>
        <dbReference type="Proteomes" id="UP000252519"/>
    </source>
</evidence>
<feature type="chain" id="PRO_5016817874" description="Dep-1 first Fn3-like domain-containing protein" evidence="1">
    <location>
        <begin position="24"/>
        <end position="80"/>
    </location>
</feature>
<protein>
    <recommendedName>
        <fullName evidence="2">Dep-1 first Fn3-like domain-containing protein</fullName>
    </recommendedName>
</protein>
<keyword evidence="1" id="KW-0732">Signal</keyword>
<comment type="caution">
    <text evidence="3">The sequence shown here is derived from an EMBL/GenBank/DDBJ whole genome shotgun (WGS) entry which is preliminary data.</text>
</comment>
<name>A0A368FSB4_ANCCA</name>
<reference evidence="3 4" key="1">
    <citation type="submission" date="2014-10" db="EMBL/GenBank/DDBJ databases">
        <title>Draft genome of the hookworm Ancylostoma caninum.</title>
        <authorList>
            <person name="Mitreva M."/>
        </authorList>
    </citation>
    <scope>NUCLEOTIDE SEQUENCE [LARGE SCALE GENOMIC DNA]</scope>
    <source>
        <strain evidence="3 4">Baltimore</strain>
    </source>
</reference>
<feature type="signal peptide" evidence="1">
    <location>
        <begin position="1"/>
        <end position="23"/>
    </location>
</feature>
<dbReference type="Proteomes" id="UP000252519">
    <property type="component" value="Unassembled WGS sequence"/>
</dbReference>
<dbReference type="InterPro" id="IPR056967">
    <property type="entry name" value="Fn3_Dep-1_1st"/>
</dbReference>
<evidence type="ECO:0000256" key="1">
    <source>
        <dbReference type="SAM" id="SignalP"/>
    </source>
</evidence>
<dbReference type="EMBL" id="JOJR01000879">
    <property type="protein sequence ID" value="RCN33710.1"/>
    <property type="molecule type" value="Genomic_DNA"/>
</dbReference>
<dbReference type="Pfam" id="PF24942">
    <property type="entry name" value="Fn3_Dep-1_1st"/>
    <property type="match status" value="1"/>
</dbReference>
<proteinExistence type="predicted"/>
<evidence type="ECO:0000313" key="3">
    <source>
        <dbReference type="EMBL" id="RCN33710.1"/>
    </source>
</evidence>
<evidence type="ECO:0000259" key="2">
    <source>
        <dbReference type="Pfam" id="PF24942"/>
    </source>
</evidence>